<comment type="caution">
    <text evidence="1">The sequence shown here is derived from an EMBL/GenBank/DDBJ whole genome shotgun (WGS) entry which is preliminary data.</text>
</comment>
<evidence type="ECO:0000313" key="1">
    <source>
        <dbReference type="EMBL" id="KAF9510089.1"/>
    </source>
</evidence>
<dbReference type="AlphaFoldDB" id="A0A9P6AR19"/>
<dbReference type="EMBL" id="MU129023">
    <property type="protein sequence ID" value="KAF9510089.1"/>
    <property type="molecule type" value="Genomic_DNA"/>
</dbReference>
<dbReference type="Proteomes" id="UP000886523">
    <property type="component" value="Unassembled WGS sequence"/>
</dbReference>
<name>A0A9P6AR19_9AGAM</name>
<evidence type="ECO:0000313" key="2">
    <source>
        <dbReference type="Proteomes" id="UP000886523"/>
    </source>
</evidence>
<sequence>MSNPHIPLLSPTGVYKLEFLVLIRKLRMQPLSLQMAQTRASETNHGVLPSYKAHPNTSEKVDFEILNPFPKYFVMRVPSFCSTVVYSEHFVGSARDGHI</sequence>
<keyword evidence="2" id="KW-1185">Reference proteome</keyword>
<accession>A0A9P6AR19</accession>
<organism evidence="1 2">
    <name type="scientific">Hydnum rufescens UP504</name>
    <dbReference type="NCBI Taxonomy" id="1448309"/>
    <lineage>
        <taxon>Eukaryota</taxon>
        <taxon>Fungi</taxon>
        <taxon>Dikarya</taxon>
        <taxon>Basidiomycota</taxon>
        <taxon>Agaricomycotina</taxon>
        <taxon>Agaricomycetes</taxon>
        <taxon>Cantharellales</taxon>
        <taxon>Hydnaceae</taxon>
        <taxon>Hydnum</taxon>
    </lineage>
</organism>
<proteinExistence type="predicted"/>
<reference evidence="1" key="1">
    <citation type="journal article" date="2020" name="Nat. Commun.">
        <title>Large-scale genome sequencing of mycorrhizal fungi provides insights into the early evolution of symbiotic traits.</title>
        <authorList>
            <person name="Miyauchi S."/>
            <person name="Kiss E."/>
            <person name="Kuo A."/>
            <person name="Drula E."/>
            <person name="Kohler A."/>
            <person name="Sanchez-Garcia M."/>
            <person name="Morin E."/>
            <person name="Andreopoulos B."/>
            <person name="Barry K.W."/>
            <person name="Bonito G."/>
            <person name="Buee M."/>
            <person name="Carver A."/>
            <person name="Chen C."/>
            <person name="Cichocki N."/>
            <person name="Clum A."/>
            <person name="Culley D."/>
            <person name="Crous P.W."/>
            <person name="Fauchery L."/>
            <person name="Girlanda M."/>
            <person name="Hayes R.D."/>
            <person name="Keri Z."/>
            <person name="LaButti K."/>
            <person name="Lipzen A."/>
            <person name="Lombard V."/>
            <person name="Magnuson J."/>
            <person name="Maillard F."/>
            <person name="Murat C."/>
            <person name="Nolan M."/>
            <person name="Ohm R.A."/>
            <person name="Pangilinan J."/>
            <person name="Pereira M.F."/>
            <person name="Perotto S."/>
            <person name="Peter M."/>
            <person name="Pfister S."/>
            <person name="Riley R."/>
            <person name="Sitrit Y."/>
            <person name="Stielow J.B."/>
            <person name="Szollosi G."/>
            <person name="Zifcakova L."/>
            <person name="Stursova M."/>
            <person name="Spatafora J.W."/>
            <person name="Tedersoo L."/>
            <person name="Vaario L.M."/>
            <person name="Yamada A."/>
            <person name="Yan M."/>
            <person name="Wang P."/>
            <person name="Xu J."/>
            <person name="Bruns T."/>
            <person name="Baldrian P."/>
            <person name="Vilgalys R."/>
            <person name="Dunand C."/>
            <person name="Henrissat B."/>
            <person name="Grigoriev I.V."/>
            <person name="Hibbett D."/>
            <person name="Nagy L.G."/>
            <person name="Martin F.M."/>
        </authorList>
    </citation>
    <scope>NUCLEOTIDE SEQUENCE</scope>
    <source>
        <strain evidence="1">UP504</strain>
    </source>
</reference>
<gene>
    <name evidence="1" type="ORF">BS47DRAFT_1348387</name>
</gene>
<protein>
    <submittedName>
        <fullName evidence="1">Uncharacterized protein</fullName>
    </submittedName>
</protein>